<dbReference type="InterPro" id="IPR002048">
    <property type="entry name" value="EF_hand_dom"/>
</dbReference>
<feature type="domain" description="EF-hand" evidence="4">
    <location>
        <begin position="99"/>
        <end position="126"/>
    </location>
</feature>
<dbReference type="Proteomes" id="UP001054837">
    <property type="component" value="Unassembled WGS sequence"/>
</dbReference>
<sequence>MDGPQARFKPEALDTLCQLTKFNKRELQLMYRGFKQECPSGMVREETFKGIYAQYFPKGADTSQYAHYVFNTFDQDHTGAITFTLESHCSAYCFYAHYVFNTFDQDHTGAITFTDFVIGLSVLARGTLQEKLRWVFSLYDINGDGYITKDEMSRIIASIYDMMGKSMDPPLEESTTREHVERVFQRLDLNKDGVVTMEEFMDSCTQDDHIKKSMTVFNTVL</sequence>
<dbReference type="CDD" id="cd00051">
    <property type="entry name" value="EFh"/>
    <property type="match status" value="2"/>
</dbReference>
<dbReference type="GO" id="GO:0005509">
    <property type="term" value="F:calcium ion binding"/>
    <property type="evidence" value="ECO:0007669"/>
    <property type="project" value="InterPro"/>
</dbReference>
<dbReference type="PANTHER" id="PTHR23055">
    <property type="entry name" value="CALCIUM BINDING PROTEINS"/>
    <property type="match status" value="1"/>
</dbReference>
<dbReference type="Pfam" id="PF13499">
    <property type="entry name" value="EF-hand_7"/>
    <property type="match status" value="1"/>
</dbReference>
<dbReference type="AlphaFoldDB" id="A0AAV4RWY1"/>
<dbReference type="SMART" id="SM00054">
    <property type="entry name" value="EFh"/>
    <property type="match status" value="3"/>
</dbReference>
<reference evidence="5 6" key="1">
    <citation type="submission" date="2021-06" db="EMBL/GenBank/DDBJ databases">
        <title>Caerostris darwini draft genome.</title>
        <authorList>
            <person name="Kono N."/>
            <person name="Arakawa K."/>
        </authorList>
    </citation>
    <scope>NUCLEOTIDE SEQUENCE [LARGE SCALE GENOMIC DNA]</scope>
</reference>
<dbReference type="EMBL" id="BPLQ01006753">
    <property type="protein sequence ID" value="GIY24977.1"/>
    <property type="molecule type" value="Genomic_DNA"/>
</dbReference>
<dbReference type="Gene3D" id="1.10.238.10">
    <property type="entry name" value="EF-hand"/>
    <property type="match status" value="2"/>
</dbReference>
<comment type="caution">
    <text evidence="5">The sequence shown here is derived from an EMBL/GenBank/DDBJ whole genome shotgun (WGS) entry which is preliminary data.</text>
</comment>
<organism evidence="5 6">
    <name type="scientific">Caerostris darwini</name>
    <dbReference type="NCBI Taxonomy" id="1538125"/>
    <lineage>
        <taxon>Eukaryota</taxon>
        <taxon>Metazoa</taxon>
        <taxon>Ecdysozoa</taxon>
        <taxon>Arthropoda</taxon>
        <taxon>Chelicerata</taxon>
        <taxon>Arachnida</taxon>
        <taxon>Araneae</taxon>
        <taxon>Araneomorphae</taxon>
        <taxon>Entelegynae</taxon>
        <taxon>Araneoidea</taxon>
        <taxon>Araneidae</taxon>
        <taxon>Caerostris</taxon>
    </lineage>
</organism>
<evidence type="ECO:0000313" key="6">
    <source>
        <dbReference type="Proteomes" id="UP001054837"/>
    </source>
</evidence>
<dbReference type="InterPro" id="IPR028846">
    <property type="entry name" value="Recoverin"/>
</dbReference>
<protein>
    <submittedName>
        <fullName evidence="5">Kv channel-interacting protein 4</fullName>
    </submittedName>
</protein>
<dbReference type="PROSITE" id="PS00018">
    <property type="entry name" value="EF_HAND_1"/>
    <property type="match status" value="3"/>
</dbReference>
<dbReference type="SUPFAM" id="SSF47473">
    <property type="entry name" value="EF-hand"/>
    <property type="match status" value="2"/>
</dbReference>
<accession>A0AAV4RWY1</accession>
<name>A0AAV4RWY1_9ARAC</name>
<evidence type="ECO:0000259" key="4">
    <source>
        <dbReference type="PROSITE" id="PS50222"/>
    </source>
</evidence>
<evidence type="ECO:0000256" key="2">
    <source>
        <dbReference type="ARBA" id="ARBA00022737"/>
    </source>
</evidence>
<feature type="domain" description="EF-hand" evidence="4">
    <location>
        <begin position="127"/>
        <end position="162"/>
    </location>
</feature>
<evidence type="ECO:0000256" key="1">
    <source>
        <dbReference type="ARBA" id="ARBA00022723"/>
    </source>
</evidence>
<dbReference type="Pfam" id="PF13833">
    <property type="entry name" value="EF-hand_8"/>
    <property type="match status" value="1"/>
</dbReference>
<evidence type="ECO:0000256" key="3">
    <source>
        <dbReference type="ARBA" id="ARBA00022837"/>
    </source>
</evidence>
<gene>
    <name evidence="5" type="primary">KCNIP4</name>
    <name evidence="5" type="ORF">CDAR_166232</name>
</gene>
<dbReference type="PRINTS" id="PR00450">
    <property type="entry name" value="RECOVERIN"/>
</dbReference>
<evidence type="ECO:0000313" key="5">
    <source>
        <dbReference type="EMBL" id="GIY24977.1"/>
    </source>
</evidence>
<dbReference type="InterPro" id="IPR018247">
    <property type="entry name" value="EF_Hand_1_Ca_BS"/>
</dbReference>
<proteinExistence type="predicted"/>
<keyword evidence="6" id="KW-1185">Reference proteome</keyword>
<feature type="domain" description="EF-hand" evidence="4">
    <location>
        <begin position="175"/>
        <end position="210"/>
    </location>
</feature>
<dbReference type="PROSITE" id="PS50222">
    <property type="entry name" value="EF_HAND_2"/>
    <property type="match status" value="3"/>
</dbReference>
<dbReference type="PANTHER" id="PTHR23055:SF167">
    <property type="entry name" value="EF-HAND DOMAIN-CONTAINING PROTEIN"/>
    <property type="match status" value="1"/>
</dbReference>
<dbReference type="InterPro" id="IPR011992">
    <property type="entry name" value="EF-hand-dom_pair"/>
</dbReference>
<keyword evidence="1" id="KW-0479">Metal-binding</keyword>
<keyword evidence="2" id="KW-0677">Repeat</keyword>
<keyword evidence="3" id="KW-0106">Calcium</keyword>